<gene>
    <name evidence="2" type="ORF">CYMTET_42956</name>
</gene>
<protein>
    <submittedName>
        <fullName evidence="2">Uncharacterized protein</fullName>
    </submittedName>
</protein>
<evidence type="ECO:0000256" key="1">
    <source>
        <dbReference type="SAM" id="MobiDB-lite"/>
    </source>
</evidence>
<sequence>MVWISQREGSAADFERPAEENAAPSTGAAPRAVTRTDVQRISQKLVGRWVKDQAQSDRMDEAASLMQLNWVTRKAVRLINGLEIAISEDVFTLTVLSVIPWFKVVESYPMNGSEKKHRRRDLRLGDVRGNLVLSAQDDSAELTLHWGKPISGSETSSFVLHNDKLTVTSKLDLDENKGSCMYTLVYNRVV</sequence>
<dbReference type="EMBL" id="LGRX02028873">
    <property type="protein sequence ID" value="KAK3247551.1"/>
    <property type="molecule type" value="Genomic_DNA"/>
</dbReference>
<evidence type="ECO:0000313" key="3">
    <source>
        <dbReference type="Proteomes" id="UP001190700"/>
    </source>
</evidence>
<proteinExistence type="predicted"/>
<reference evidence="2 3" key="1">
    <citation type="journal article" date="2015" name="Genome Biol. Evol.">
        <title>Comparative Genomics of a Bacterivorous Green Alga Reveals Evolutionary Causalities and Consequences of Phago-Mixotrophic Mode of Nutrition.</title>
        <authorList>
            <person name="Burns J.A."/>
            <person name="Paasch A."/>
            <person name="Narechania A."/>
            <person name="Kim E."/>
        </authorList>
    </citation>
    <scope>NUCLEOTIDE SEQUENCE [LARGE SCALE GENOMIC DNA]</scope>
    <source>
        <strain evidence="2 3">PLY_AMNH</strain>
    </source>
</reference>
<feature type="region of interest" description="Disordered" evidence="1">
    <location>
        <begin position="1"/>
        <end position="34"/>
    </location>
</feature>
<keyword evidence="3" id="KW-1185">Reference proteome</keyword>
<dbReference type="AlphaFoldDB" id="A0AAE0F0H6"/>
<accession>A0AAE0F0H6</accession>
<name>A0AAE0F0H6_9CHLO</name>
<comment type="caution">
    <text evidence="2">The sequence shown here is derived from an EMBL/GenBank/DDBJ whole genome shotgun (WGS) entry which is preliminary data.</text>
</comment>
<evidence type="ECO:0000313" key="2">
    <source>
        <dbReference type="EMBL" id="KAK3247551.1"/>
    </source>
</evidence>
<dbReference type="Proteomes" id="UP001190700">
    <property type="component" value="Unassembled WGS sequence"/>
</dbReference>
<organism evidence="2 3">
    <name type="scientific">Cymbomonas tetramitiformis</name>
    <dbReference type="NCBI Taxonomy" id="36881"/>
    <lineage>
        <taxon>Eukaryota</taxon>
        <taxon>Viridiplantae</taxon>
        <taxon>Chlorophyta</taxon>
        <taxon>Pyramimonadophyceae</taxon>
        <taxon>Pyramimonadales</taxon>
        <taxon>Pyramimonadaceae</taxon>
        <taxon>Cymbomonas</taxon>
    </lineage>
</organism>